<dbReference type="RefSeq" id="WP_150966228.1">
    <property type="nucleotide sequence ID" value="NZ_VZZJ01000033.1"/>
</dbReference>
<dbReference type="InterPro" id="IPR009875">
    <property type="entry name" value="PilZ_domain"/>
</dbReference>
<evidence type="ECO:0000313" key="2">
    <source>
        <dbReference type="EMBL" id="KAB1070036.1"/>
    </source>
</evidence>
<dbReference type="Pfam" id="PF07238">
    <property type="entry name" value="PilZ"/>
    <property type="match status" value="1"/>
</dbReference>
<evidence type="ECO:0000313" key="3">
    <source>
        <dbReference type="Proteomes" id="UP000441523"/>
    </source>
</evidence>
<organism evidence="2 3">
    <name type="scientific">Methylobacterium planeticum</name>
    <dbReference type="NCBI Taxonomy" id="2615211"/>
    <lineage>
        <taxon>Bacteria</taxon>
        <taxon>Pseudomonadati</taxon>
        <taxon>Pseudomonadota</taxon>
        <taxon>Alphaproteobacteria</taxon>
        <taxon>Hyphomicrobiales</taxon>
        <taxon>Methylobacteriaceae</taxon>
        <taxon>Methylobacterium</taxon>
    </lineage>
</organism>
<gene>
    <name evidence="2" type="ORF">F6X51_23980</name>
</gene>
<dbReference type="AlphaFoldDB" id="A0A6N6MM31"/>
<evidence type="ECO:0000259" key="1">
    <source>
        <dbReference type="Pfam" id="PF07238"/>
    </source>
</evidence>
<proteinExistence type="predicted"/>
<reference evidence="2 3" key="1">
    <citation type="submission" date="2019-09" db="EMBL/GenBank/DDBJ databases">
        <title>YIM 132548 draft genome.</title>
        <authorList>
            <person name="Jiang L."/>
        </authorList>
    </citation>
    <scope>NUCLEOTIDE SEQUENCE [LARGE SCALE GENOMIC DNA]</scope>
    <source>
        <strain evidence="2 3">YIM 132548</strain>
    </source>
</reference>
<sequence length="82" mass="9213">MLDRRHTGRRDLFRIGELHLPGTSYPLGCLVLDASETGALIEVGFSDVIPDQFRLTVTADALDRRCEVVRRKKRTLGVTFLA</sequence>
<keyword evidence="3" id="KW-1185">Reference proteome</keyword>
<name>A0A6N6MM31_9HYPH</name>
<feature type="domain" description="PilZ" evidence="1">
    <location>
        <begin position="4"/>
        <end position="81"/>
    </location>
</feature>
<accession>A0A6N6MM31</accession>
<dbReference type="SUPFAM" id="SSF141371">
    <property type="entry name" value="PilZ domain-like"/>
    <property type="match status" value="1"/>
</dbReference>
<dbReference type="GO" id="GO:0035438">
    <property type="term" value="F:cyclic-di-GMP binding"/>
    <property type="evidence" value="ECO:0007669"/>
    <property type="project" value="InterPro"/>
</dbReference>
<comment type="caution">
    <text evidence="2">The sequence shown here is derived from an EMBL/GenBank/DDBJ whole genome shotgun (WGS) entry which is preliminary data.</text>
</comment>
<dbReference type="Proteomes" id="UP000441523">
    <property type="component" value="Unassembled WGS sequence"/>
</dbReference>
<dbReference type="EMBL" id="VZZJ01000033">
    <property type="protein sequence ID" value="KAB1070036.1"/>
    <property type="molecule type" value="Genomic_DNA"/>
</dbReference>
<protein>
    <submittedName>
        <fullName evidence="2">Pilus assembly protein PilZ</fullName>
    </submittedName>
</protein>